<sequence length="264" mass="27831">MGTTISIHILTRPAASEIDCDPVVSDAVADCFADLRDVDRVFSTYRGDSDISQLRRGERTAAELDPRVVQVATACDDWERATEGCFSAHWRGWFDPTGYVKGWAVETAARRRLAPLVSRADVVAAGINAGGDLQLFSSDAADWSWRVGIADPARPGTIVATIDVKNGAVATSGTAERGEHIIDPRTGLPARSVLSATVIADGLTAADVWATTAAVAGIDDLAWIAGAGTRTGVVIGADGTVRRWLGSTEINTRTASVEARAALR</sequence>
<organism evidence="11 12">
    <name type="scientific">Microbacterium pumilum</name>
    <dbReference type="NCBI Taxonomy" id="344165"/>
    <lineage>
        <taxon>Bacteria</taxon>
        <taxon>Bacillati</taxon>
        <taxon>Actinomycetota</taxon>
        <taxon>Actinomycetes</taxon>
        <taxon>Micrococcales</taxon>
        <taxon>Microbacteriaceae</taxon>
        <taxon>Microbacterium</taxon>
    </lineage>
</organism>
<dbReference type="GO" id="GO:0016740">
    <property type="term" value="F:transferase activity"/>
    <property type="evidence" value="ECO:0007669"/>
    <property type="project" value="UniProtKB-KW"/>
</dbReference>
<comment type="caution">
    <text evidence="11">The sequence shown here is derived from an EMBL/GenBank/DDBJ whole genome shotgun (WGS) entry which is preliminary data.</text>
</comment>
<reference evidence="12" key="1">
    <citation type="journal article" date="2019" name="Int. J. Syst. Evol. Microbiol.">
        <title>The Global Catalogue of Microorganisms (GCM) 10K type strain sequencing project: providing services to taxonomists for standard genome sequencing and annotation.</title>
        <authorList>
            <consortium name="The Broad Institute Genomics Platform"/>
            <consortium name="The Broad Institute Genome Sequencing Center for Infectious Disease"/>
            <person name="Wu L."/>
            <person name="Ma J."/>
        </authorList>
    </citation>
    <scope>NUCLEOTIDE SEQUENCE [LARGE SCALE GENOMIC DNA]</scope>
    <source>
        <strain evidence="12">JCM 14902</strain>
    </source>
</reference>
<evidence type="ECO:0000256" key="10">
    <source>
        <dbReference type="ARBA" id="ARBA00048540"/>
    </source>
</evidence>
<gene>
    <name evidence="11" type="ORF">GCM10009777_33040</name>
</gene>
<dbReference type="EMBL" id="BAAAOH010000001">
    <property type="protein sequence ID" value="GAA1994645.1"/>
    <property type="molecule type" value="Genomic_DNA"/>
</dbReference>
<keyword evidence="12" id="KW-1185">Reference proteome</keyword>
<keyword evidence="8" id="KW-0460">Magnesium</keyword>
<evidence type="ECO:0000256" key="1">
    <source>
        <dbReference type="ARBA" id="ARBA00001946"/>
    </source>
</evidence>
<name>A0ABP5EF41_9MICO</name>
<evidence type="ECO:0000256" key="2">
    <source>
        <dbReference type="ARBA" id="ARBA00011955"/>
    </source>
</evidence>
<evidence type="ECO:0000256" key="6">
    <source>
        <dbReference type="ARBA" id="ARBA00022723"/>
    </source>
</evidence>
<protein>
    <recommendedName>
        <fullName evidence="3">FAD:protein FMN transferase</fullName>
        <ecNumber evidence="2">2.7.1.180</ecNumber>
    </recommendedName>
    <alternativeName>
        <fullName evidence="9">Flavin transferase</fullName>
    </alternativeName>
</protein>
<keyword evidence="7" id="KW-0274">FAD</keyword>
<evidence type="ECO:0000256" key="3">
    <source>
        <dbReference type="ARBA" id="ARBA00016337"/>
    </source>
</evidence>
<proteinExistence type="predicted"/>
<accession>A0ABP5EF41</accession>
<dbReference type="RefSeq" id="WP_344064783.1">
    <property type="nucleotide sequence ID" value="NZ_BAAAOH010000001.1"/>
</dbReference>
<evidence type="ECO:0000256" key="4">
    <source>
        <dbReference type="ARBA" id="ARBA00022630"/>
    </source>
</evidence>
<evidence type="ECO:0000256" key="8">
    <source>
        <dbReference type="ARBA" id="ARBA00022842"/>
    </source>
</evidence>
<dbReference type="InterPro" id="IPR003374">
    <property type="entry name" value="ApbE-like_sf"/>
</dbReference>
<keyword evidence="6" id="KW-0479">Metal-binding</keyword>
<comment type="cofactor">
    <cofactor evidence="1">
        <name>Mg(2+)</name>
        <dbReference type="ChEBI" id="CHEBI:18420"/>
    </cofactor>
</comment>
<keyword evidence="4" id="KW-0285">Flavoprotein</keyword>
<evidence type="ECO:0000256" key="5">
    <source>
        <dbReference type="ARBA" id="ARBA00022679"/>
    </source>
</evidence>
<evidence type="ECO:0000313" key="12">
    <source>
        <dbReference type="Proteomes" id="UP001500326"/>
    </source>
</evidence>
<evidence type="ECO:0000256" key="7">
    <source>
        <dbReference type="ARBA" id="ARBA00022827"/>
    </source>
</evidence>
<dbReference type="Proteomes" id="UP001500326">
    <property type="component" value="Unassembled WGS sequence"/>
</dbReference>
<evidence type="ECO:0000256" key="9">
    <source>
        <dbReference type="ARBA" id="ARBA00031306"/>
    </source>
</evidence>
<dbReference type="SUPFAM" id="SSF143631">
    <property type="entry name" value="ApbE-like"/>
    <property type="match status" value="1"/>
</dbReference>
<dbReference type="Pfam" id="PF02424">
    <property type="entry name" value="ApbE"/>
    <property type="match status" value="2"/>
</dbReference>
<dbReference type="EC" id="2.7.1.180" evidence="2"/>
<dbReference type="PANTHER" id="PTHR30040:SF2">
    <property type="entry name" value="FAD:PROTEIN FMN TRANSFERASE"/>
    <property type="match status" value="1"/>
</dbReference>
<dbReference type="PANTHER" id="PTHR30040">
    <property type="entry name" value="THIAMINE BIOSYNTHESIS LIPOPROTEIN APBE"/>
    <property type="match status" value="1"/>
</dbReference>
<dbReference type="Gene3D" id="3.10.520.10">
    <property type="entry name" value="ApbE-like domains"/>
    <property type="match status" value="2"/>
</dbReference>
<comment type="catalytic activity">
    <reaction evidence="10">
        <text>L-threonyl-[protein] + FAD = FMN-L-threonyl-[protein] + AMP + H(+)</text>
        <dbReference type="Rhea" id="RHEA:36847"/>
        <dbReference type="Rhea" id="RHEA-COMP:11060"/>
        <dbReference type="Rhea" id="RHEA-COMP:11061"/>
        <dbReference type="ChEBI" id="CHEBI:15378"/>
        <dbReference type="ChEBI" id="CHEBI:30013"/>
        <dbReference type="ChEBI" id="CHEBI:57692"/>
        <dbReference type="ChEBI" id="CHEBI:74257"/>
        <dbReference type="ChEBI" id="CHEBI:456215"/>
        <dbReference type="EC" id="2.7.1.180"/>
    </reaction>
</comment>
<dbReference type="InterPro" id="IPR024932">
    <property type="entry name" value="ApbE"/>
</dbReference>
<evidence type="ECO:0000313" key="11">
    <source>
        <dbReference type="EMBL" id="GAA1994645.1"/>
    </source>
</evidence>
<keyword evidence="5 11" id="KW-0808">Transferase</keyword>